<gene>
    <name evidence="1" type="ORF">S01H1_10997</name>
</gene>
<protein>
    <submittedName>
        <fullName evidence="1">Uncharacterized protein</fullName>
    </submittedName>
</protein>
<proteinExistence type="predicted"/>
<comment type="caution">
    <text evidence="1">The sequence shown here is derived from an EMBL/GenBank/DDBJ whole genome shotgun (WGS) entry which is preliminary data.</text>
</comment>
<dbReference type="Gene3D" id="1.25.40.10">
    <property type="entry name" value="Tetratricopeptide repeat domain"/>
    <property type="match status" value="1"/>
</dbReference>
<name>X0SLI3_9ZZZZ</name>
<dbReference type="InterPro" id="IPR011990">
    <property type="entry name" value="TPR-like_helical_dom_sf"/>
</dbReference>
<organism evidence="1">
    <name type="scientific">marine sediment metagenome</name>
    <dbReference type="NCBI Taxonomy" id="412755"/>
    <lineage>
        <taxon>unclassified sequences</taxon>
        <taxon>metagenomes</taxon>
        <taxon>ecological metagenomes</taxon>
    </lineage>
</organism>
<sequence length="163" mass="18795">MEYADKCLMHAPENPGCYYWRAVNTGLYYRIRVIGYQNGIKQMIKDCEKVNAIDPKYDNAGAYRMLGRIYTQLPQTGTRPDSVTRDLTLAEKYLIKATKIAPDYPENYLALADTYAHEKRIPQAVEALANAKELAPHWRGDISYGDWNKEMRGLERKLARKSK</sequence>
<dbReference type="SUPFAM" id="SSF48452">
    <property type="entry name" value="TPR-like"/>
    <property type="match status" value="1"/>
</dbReference>
<dbReference type="AlphaFoldDB" id="X0SLI3"/>
<accession>X0SLI3</accession>
<evidence type="ECO:0000313" key="1">
    <source>
        <dbReference type="EMBL" id="GAF75956.1"/>
    </source>
</evidence>
<dbReference type="EMBL" id="BARS01005607">
    <property type="protein sequence ID" value="GAF75956.1"/>
    <property type="molecule type" value="Genomic_DNA"/>
</dbReference>
<reference evidence="1" key="1">
    <citation type="journal article" date="2014" name="Front. Microbiol.">
        <title>High frequency of phylogenetically diverse reductive dehalogenase-homologous genes in deep subseafloor sedimentary metagenomes.</title>
        <authorList>
            <person name="Kawai M."/>
            <person name="Futagami T."/>
            <person name="Toyoda A."/>
            <person name="Takaki Y."/>
            <person name="Nishi S."/>
            <person name="Hori S."/>
            <person name="Arai W."/>
            <person name="Tsubouchi T."/>
            <person name="Morono Y."/>
            <person name="Uchiyama I."/>
            <person name="Ito T."/>
            <person name="Fujiyama A."/>
            <person name="Inagaki F."/>
            <person name="Takami H."/>
        </authorList>
    </citation>
    <scope>NUCLEOTIDE SEQUENCE</scope>
    <source>
        <strain evidence="1">Expedition CK06-06</strain>
    </source>
</reference>